<dbReference type="PRINTS" id="PR00420">
    <property type="entry name" value="RNGMNOXGNASE"/>
</dbReference>
<dbReference type="EC" id="1.-.-.-" evidence="3"/>
<comment type="caution">
    <text evidence="3">The sequence shown here is derived from an EMBL/GenBank/DDBJ whole genome shotgun (WGS) entry which is preliminary data.</text>
</comment>
<dbReference type="EMBL" id="JARWAM010000014">
    <property type="protein sequence ID" value="MDR5907063.1"/>
    <property type="molecule type" value="Genomic_DNA"/>
</dbReference>
<sequence length="407" mass="44540">MDLKSGYPFWAVKNGLMHAFPKLAEDLHCDVVVIGGGITGALIADELARHGQHVVVVERREVGWGSSAASTALLQYEIDTHMVDLAKRYGENNAVLAYRACADAITDLAALADQLGDVDFGYQQSLYYASGDEDLASLSEEYDLRRQHGFEADWLSREGLENAFGIEAPGAILTHLAARVDPYRMAYKLFMRVDEHGGQVFDRTEVETVAADSDGVTLSTMAGYTLRCRQLVVAAGYESQRWLTESFAVNRSSYAFITDPIAPEALGRLATTMVWESARPYLYMRTTGDGRLLVGGDDDDEDVPARRDQRVHDKAQGLAEKVESLFPALPMTPTFSWGGTFAETEDGLPFFGPHPQYGPRVLFAMAYGGNGISYSMIGAGLLRASIEGRDHPLSALFSFARLRPATG</sequence>
<evidence type="ECO:0000256" key="1">
    <source>
        <dbReference type="ARBA" id="ARBA00023002"/>
    </source>
</evidence>
<dbReference type="RefSeq" id="WP_309724139.1">
    <property type="nucleotide sequence ID" value="NZ_JARWAM010000014.1"/>
</dbReference>
<gene>
    <name evidence="3" type="ORF">QC821_17410</name>
</gene>
<name>A0ABU1HHV5_9GAMM</name>
<protein>
    <submittedName>
        <fullName evidence="3">FAD-dependent oxidoreductase</fullName>
        <ecNumber evidence="3">1.-.-.-</ecNumber>
    </submittedName>
</protein>
<dbReference type="InterPro" id="IPR006076">
    <property type="entry name" value="FAD-dep_OxRdtase"/>
</dbReference>
<evidence type="ECO:0000259" key="2">
    <source>
        <dbReference type="Pfam" id="PF01266"/>
    </source>
</evidence>
<evidence type="ECO:0000313" key="4">
    <source>
        <dbReference type="Proteomes" id="UP001251374"/>
    </source>
</evidence>
<organism evidence="3 4">
    <name type="scientific">Franzmannia qiaohouensis</name>
    <dbReference type="NCBI Taxonomy" id="1329370"/>
    <lineage>
        <taxon>Bacteria</taxon>
        <taxon>Pseudomonadati</taxon>
        <taxon>Pseudomonadota</taxon>
        <taxon>Gammaproteobacteria</taxon>
        <taxon>Oceanospirillales</taxon>
        <taxon>Halomonadaceae</taxon>
        <taxon>Franzmannia</taxon>
    </lineage>
</organism>
<keyword evidence="1 3" id="KW-0560">Oxidoreductase</keyword>
<dbReference type="GO" id="GO:0016491">
    <property type="term" value="F:oxidoreductase activity"/>
    <property type="evidence" value="ECO:0007669"/>
    <property type="project" value="UniProtKB-KW"/>
</dbReference>
<dbReference type="InterPro" id="IPR036188">
    <property type="entry name" value="FAD/NAD-bd_sf"/>
</dbReference>
<evidence type="ECO:0000313" key="3">
    <source>
        <dbReference type="EMBL" id="MDR5907063.1"/>
    </source>
</evidence>
<feature type="domain" description="FAD dependent oxidoreductase" evidence="2">
    <location>
        <begin position="30"/>
        <end position="382"/>
    </location>
</feature>
<dbReference type="Pfam" id="PF01266">
    <property type="entry name" value="DAO"/>
    <property type="match status" value="1"/>
</dbReference>
<keyword evidence="4" id="KW-1185">Reference proteome</keyword>
<dbReference type="Gene3D" id="3.50.50.60">
    <property type="entry name" value="FAD/NAD(P)-binding domain"/>
    <property type="match status" value="1"/>
</dbReference>
<dbReference type="SUPFAM" id="SSF51905">
    <property type="entry name" value="FAD/NAD(P)-binding domain"/>
    <property type="match status" value="1"/>
</dbReference>
<dbReference type="Gene3D" id="3.30.9.10">
    <property type="entry name" value="D-Amino Acid Oxidase, subunit A, domain 2"/>
    <property type="match status" value="1"/>
</dbReference>
<reference evidence="3 4" key="1">
    <citation type="submission" date="2023-04" db="EMBL/GenBank/DDBJ databases">
        <title>A long-awaited taxogenomic arrangement of the family Halomonadaceae.</title>
        <authorList>
            <person name="De La Haba R."/>
            <person name="Chuvochina M."/>
            <person name="Wittouck S."/>
            <person name="Arahal D.R."/>
            <person name="Sanchez-Porro C."/>
            <person name="Hugenholtz P."/>
            <person name="Ventosa A."/>
        </authorList>
    </citation>
    <scope>NUCLEOTIDE SEQUENCE [LARGE SCALE GENOMIC DNA]</scope>
    <source>
        <strain evidence="3 4">DSM 26770</strain>
    </source>
</reference>
<proteinExistence type="predicted"/>
<dbReference type="PANTHER" id="PTHR13847">
    <property type="entry name" value="SARCOSINE DEHYDROGENASE-RELATED"/>
    <property type="match status" value="1"/>
</dbReference>
<accession>A0ABU1HHV5</accession>
<dbReference type="Proteomes" id="UP001251374">
    <property type="component" value="Unassembled WGS sequence"/>
</dbReference>
<dbReference type="PANTHER" id="PTHR13847:SF201">
    <property type="entry name" value="PUTATIBE OXIDOREDUCTASE"/>
    <property type="match status" value="1"/>
</dbReference>